<comment type="caution">
    <text evidence="1">The sequence shown here is derived from an EMBL/GenBank/DDBJ whole genome shotgun (WGS) entry which is preliminary data.</text>
</comment>
<evidence type="ECO:0000313" key="2">
    <source>
        <dbReference type="Proteomes" id="UP001162992"/>
    </source>
</evidence>
<dbReference type="EMBL" id="CM055097">
    <property type="protein sequence ID" value="KAJ7552869.1"/>
    <property type="molecule type" value="Genomic_DNA"/>
</dbReference>
<keyword evidence="2" id="KW-1185">Reference proteome</keyword>
<organism evidence="1 2">
    <name type="scientific">Diphasiastrum complanatum</name>
    <name type="common">Issler's clubmoss</name>
    <name type="synonym">Lycopodium complanatum</name>
    <dbReference type="NCBI Taxonomy" id="34168"/>
    <lineage>
        <taxon>Eukaryota</taxon>
        <taxon>Viridiplantae</taxon>
        <taxon>Streptophyta</taxon>
        <taxon>Embryophyta</taxon>
        <taxon>Tracheophyta</taxon>
        <taxon>Lycopodiopsida</taxon>
        <taxon>Lycopodiales</taxon>
        <taxon>Lycopodiaceae</taxon>
        <taxon>Lycopodioideae</taxon>
        <taxon>Diphasiastrum</taxon>
    </lineage>
</organism>
<sequence length="606" mass="68182">MPAAVEKQQVVDTTCSSLLRELQHIWDEVGESDAERDKMLLQLEQECLEVYRRKVDQANHTRARLHQTLADSEAELTRLFSALGDHAFVSRAETRAGTLKDQLAAIAPQLEQLHKKKEERTRQLMEVKSQIQKVSGEISGSSHNGDAEFLSPSGEPDLSLRRLEDYQAQLQSLLKEKSDRLHKVLECVNAVHTLCAVLGLDFFKTVTEVHPSLDESGSTQAKSISNDTLNRLSHTIQSLQQEKKQRLLKLQGLGSSLLDLWNLMDTPFEEQQLFEHVTWSIGAVDAEVVTPGALAYDVIEEAEVEVERLERLKASKMKELVLKKRTELEEICRSSHMEPDPSTAQDKTNALIDSGMVDASELLASIEEQISKAKEEALSRKEILDKIDKWMVACEEESWLEDYNKDENRYNASKGAHINLKRAERARVTVTKLPALVESLSSKTRAWEDERCTPFLFDGVRLLAMLEEYDFLRQEKEEEKRRARDQKRLQEQLMTEQETLFGSRPSPNKIINGKRNQNGLRTNGNHTPTNRRLSLGAAMLQSATSDLLTPRINGVTPSRLAAQLGKDSKKERSRPSAPANYVALPKEDAVSLSSACGSDPTSPQGV</sequence>
<accession>A0ACC2DEW1</accession>
<proteinExistence type="predicted"/>
<reference evidence="2" key="1">
    <citation type="journal article" date="2024" name="Proc. Natl. Acad. Sci. U.S.A.">
        <title>Extraordinary preservation of gene collinearity over three hundred million years revealed in homosporous lycophytes.</title>
        <authorList>
            <person name="Li C."/>
            <person name="Wickell D."/>
            <person name="Kuo L.Y."/>
            <person name="Chen X."/>
            <person name="Nie B."/>
            <person name="Liao X."/>
            <person name="Peng D."/>
            <person name="Ji J."/>
            <person name="Jenkins J."/>
            <person name="Williams M."/>
            <person name="Shu S."/>
            <person name="Plott C."/>
            <person name="Barry K."/>
            <person name="Rajasekar S."/>
            <person name="Grimwood J."/>
            <person name="Han X."/>
            <person name="Sun S."/>
            <person name="Hou Z."/>
            <person name="He W."/>
            <person name="Dai G."/>
            <person name="Sun C."/>
            <person name="Schmutz J."/>
            <person name="Leebens-Mack J.H."/>
            <person name="Li F.W."/>
            <person name="Wang L."/>
        </authorList>
    </citation>
    <scope>NUCLEOTIDE SEQUENCE [LARGE SCALE GENOMIC DNA]</scope>
    <source>
        <strain evidence="2">cv. PW_Plant_1</strain>
    </source>
</reference>
<dbReference type="Proteomes" id="UP001162992">
    <property type="component" value="Chromosome 6"/>
</dbReference>
<evidence type="ECO:0000313" key="1">
    <source>
        <dbReference type="EMBL" id="KAJ7552869.1"/>
    </source>
</evidence>
<name>A0ACC2DEW1_DIPCM</name>
<protein>
    <submittedName>
        <fullName evidence="1">Uncharacterized protein</fullName>
    </submittedName>
</protein>
<gene>
    <name evidence="1" type="ORF">O6H91_06G073700</name>
</gene>